<comment type="caution">
    <text evidence="2">The sequence shown here is derived from an EMBL/GenBank/DDBJ whole genome shotgun (WGS) entry which is preliminary data.</text>
</comment>
<feature type="compositionally biased region" description="Low complexity" evidence="1">
    <location>
        <begin position="10"/>
        <end position="23"/>
    </location>
</feature>
<feature type="region of interest" description="Disordered" evidence="1">
    <location>
        <begin position="70"/>
        <end position="124"/>
    </location>
</feature>
<name>A0A9P7RVD9_9AGAR</name>
<dbReference type="Proteomes" id="UP001049176">
    <property type="component" value="Chromosome 6"/>
</dbReference>
<proteinExistence type="predicted"/>
<organism evidence="2 3">
    <name type="scientific">Marasmius oreades</name>
    <name type="common">fairy-ring Marasmius</name>
    <dbReference type="NCBI Taxonomy" id="181124"/>
    <lineage>
        <taxon>Eukaryota</taxon>
        <taxon>Fungi</taxon>
        <taxon>Dikarya</taxon>
        <taxon>Basidiomycota</taxon>
        <taxon>Agaricomycotina</taxon>
        <taxon>Agaricomycetes</taxon>
        <taxon>Agaricomycetidae</taxon>
        <taxon>Agaricales</taxon>
        <taxon>Marasmiineae</taxon>
        <taxon>Marasmiaceae</taxon>
        <taxon>Marasmius</taxon>
    </lineage>
</organism>
<reference evidence="2" key="1">
    <citation type="journal article" date="2021" name="Genome Biol. Evol.">
        <title>The assembled and annotated genome of the fairy-ring fungus Marasmius oreades.</title>
        <authorList>
            <person name="Hiltunen M."/>
            <person name="Ament-Velasquez S.L."/>
            <person name="Johannesson H."/>
        </authorList>
    </citation>
    <scope>NUCLEOTIDE SEQUENCE</scope>
    <source>
        <strain evidence="2">03SP1</strain>
    </source>
</reference>
<sequence>MANETENLLRASSSPPGRAGGSPFEVVEVFSGGILCANSASYYIVGAEFKGHRTNKGESSRLTYWHKLDDESNNSRDVSRGTGNFQPPVTGSSSDEFRVHHRVGTGGAKKGTSEDSEANATMHL</sequence>
<dbReference type="RefSeq" id="XP_043006961.1">
    <property type="nucleotide sequence ID" value="XM_043154506.1"/>
</dbReference>
<feature type="compositionally biased region" description="Polar residues" evidence="1">
    <location>
        <begin position="81"/>
        <end position="94"/>
    </location>
</feature>
<evidence type="ECO:0000256" key="1">
    <source>
        <dbReference type="SAM" id="MobiDB-lite"/>
    </source>
</evidence>
<gene>
    <name evidence="2" type="ORF">E1B28_009604</name>
</gene>
<dbReference type="EMBL" id="CM032186">
    <property type="protein sequence ID" value="KAG7090491.1"/>
    <property type="molecule type" value="Genomic_DNA"/>
</dbReference>
<dbReference type="KEGG" id="more:E1B28_009604"/>
<keyword evidence="3" id="KW-1185">Reference proteome</keyword>
<feature type="region of interest" description="Disordered" evidence="1">
    <location>
        <begin position="1"/>
        <end position="23"/>
    </location>
</feature>
<feature type="compositionally biased region" description="Basic and acidic residues" evidence="1">
    <location>
        <begin position="70"/>
        <end position="79"/>
    </location>
</feature>
<evidence type="ECO:0000313" key="2">
    <source>
        <dbReference type="EMBL" id="KAG7090491.1"/>
    </source>
</evidence>
<evidence type="ECO:0000313" key="3">
    <source>
        <dbReference type="Proteomes" id="UP001049176"/>
    </source>
</evidence>
<dbReference type="GeneID" id="66078680"/>
<dbReference type="AlphaFoldDB" id="A0A9P7RVD9"/>
<accession>A0A9P7RVD9</accession>
<protein>
    <submittedName>
        <fullName evidence="2">Uncharacterized protein</fullName>
    </submittedName>
</protein>